<dbReference type="InterPro" id="IPR036465">
    <property type="entry name" value="vWFA_dom_sf"/>
</dbReference>
<proteinExistence type="predicted"/>
<dbReference type="Proteomes" id="UP001165393">
    <property type="component" value="Unassembled WGS sequence"/>
</dbReference>
<feature type="domain" description="DUF58" evidence="1">
    <location>
        <begin position="68"/>
        <end position="289"/>
    </location>
</feature>
<evidence type="ECO:0000313" key="3">
    <source>
        <dbReference type="Proteomes" id="UP001165393"/>
    </source>
</evidence>
<dbReference type="AlphaFoldDB" id="A0AA42B7F7"/>
<dbReference type="RefSeq" id="WP_251260581.1">
    <property type="nucleotide sequence ID" value="NZ_JAMQGP010000002.1"/>
</dbReference>
<dbReference type="SUPFAM" id="SSF53300">
    <property type="entry name" value="vWA-like"/>
    <property type="match status" value="1"/>
</dbReference>
<dbReference type="PANTHER" id="PTHR33608">
    <property type="entry name" value="BLL2464 PROTEIN"/>
    <property type="match status" value="1"/>
</dbReference>
<keyword evidence="3" id="KW-1185">Reference proteome</keyword>
<evidence type="ECO:0000313" key="2">
    <source>
        <dbReference type="EMBL" id="MCM2679223.1"/>
    </source>
</evidence>
<accession>A0AA42B7F7</accession>
<protein>
    <submittedName>
        <fullName evidence="2">DUF58 domain-containing protein</fullName>
    </submittedName>
</protein>
<dbReference type="Pfam" id="PF01882">
    <property type="entry name" value="DUF58"/>
    <property type="match status" value="1"/>
</dbReference>
<organism evidence="2 3">
    <name type="scientific">Echinimonas agarilytica</name>
    <dbReference type="NCBI Taxonomy" id="1215918"/>
    <lineage>
        <taxon>Bacteria</taxon>
        <taxon>Pseudomonadati</taxon>
        <taxon>Pseudomonadota</taxon>
        <taxon>Gammaproteobacteria</taxon>
        <taxon>Alteromonadales</taxon>
        <taxon>Echinimonadaceae</taxon>
        <taxon>Echinimonas</taxon>
    </lineage>
</organism>
<sequence length="320" mass="36226">MKWWSSENQSEAQAQLTLGDGIHITMNDLLACQPLAGLLSLRPDPRLVGRRHGQYLSRMKGRGMEFSEVRAYQQGDDIRAIDWRITARTGKAHTKLYEEERERPVFILLDLSASMRFGSSLYLKSTQACYLAAALAWSSFKGGDRVGMVCLTDHQFSEVPARARRQGLTHVLETIEDSHQHHLAEQGQSPSNRLGQALEHLRRHAHTGAMIAVISDFQSLDAESEQALAMLKRHNQIMTFNIFDPLEQHLAEKFKGDLCVSDGVESGLLNLSNNSVRDDYQQRVMRQQQYCRQVLSQVTRHQYKLSAAISLEQQLQGALL</sequence>
<dbReference type="InterPro" id="IPR002881">
    <property type="entry name" value="DUF58"/>
</dbReference>
<dbReference type="EMBL" id="JAMQGP010000002">
    <property type="protein sequence ID" value="MCM2679223.1"/>
    <property type="molecule type" value="Genomic_DNA"/>
</dbReference>
<dbReference type="PANTHER" id="PTHR33608:SF12">
    <property type="entry name" value="DUF58 DOMAIN-CONTAINING PROTEIN"/>
    <property type="match status" value="1"/>
</dbReference>
<gene>
    <name evidence="2" type="ORF">NAF29_05970</name>
</gene>
<dbReference type="Gene3D" id="3.40.50.410">
    <property type="entry name" value="von Willebrand factor, type A domain"/>
    <property type="match status" value="1"/>
</dbReference>
<evidence type="ECO:0000259" key="1">
    <source>
        <dbReference type="Pfam" id="PF01882"/>
    </source>
</evidence>
<comment type="caution">
    <text evidence="2">The sequence shown here is derived from an EMBL/GenBank/DDBJ whole genome shotgun (WGS) entry which is preliminary data.</text>
</comment>
<reference evidence="2 3" key="1">
    <citation type="journal article" date="2013" name="Antonie Van Leeuwenhoek">
        <title>Echinimonas agarilytica gen. nov., sp. nov., a new gammaproteobacterium isolated from the sea urchin Strongylocentrotus intermedius.</title>
        <authorList>
            <person name="Nedashkovskaya O.I."/>
            <person name="Stenkova A.M."/>
            <person name="Zhukova N.V."/>
            <person name="Van Trappen S."/>
            <person name="Lee J.S."/>
            <person name="Kim S.B."/>
        </authorList>
    </citation>
    <scope>NUCLEOTIDE SEQUENCE [LARGE SCALE GENOMIC DNA]</scope>
    <source>
        <strain evidence="2 3">KMM 6351</strain>
    </source>
</reference>
<name>A0AA42B7F7_9GAMM</name>